<protein>
    <recommendedName>
        <fullName evidence="1">PIN domain-containing protein</fullName>
    </recommendedName>
</protein>
<comment type="caution">
    <text evidence="2">The sequence shown here is derived from an EMBL/GenBank/DDBJ whole genome shotgun (WGS) entry which is preliminary data.</text>
</comment>
<dbReference type="InterPro" id="IPR029060">
    <property type="entry name" value="PIN-like_dom_sf"/>
</dbReference>
<accession>A0A2R6ABY9</accession>
<sequence length="110" mass="13011">MAVVVEDDVNHREAIRIWSDAEKIYVPFISVVEFEYFLLKHKLGSKAVEELVNDPKVEIVPYTSQDIRFALTRRPKSYDDFNDYLILSVKRRTSLRLFTFDKELKRLAKS</sequence>
<dbReference type="PANTHER" id="PTHR39664">
    <property type="match status" value="1"/>
</dbReference>
<dbReference type="Gene3D" id="3.40.50.1010">
    <property type="entry name" value="5'-nuclease"/>
    <property type="match status" value="1"/>
</dbReference>
<dbReference type="EMBL" id="NEXD01000091">
    <property type="protein sequence ID" value="PSN83921.1"/>
    <property type="molecule type" value="Genomic_DNA"/>
</dbReference>
<evidence type="ECO:0000313" key="3">
    <source>
        <dbReference type="Proteomes" id="UP000240569"/>
    </source>
</evidence>
<dbReference type="Pfam" id="PF01850">
    <property type="entry name" value="PIN"/>
    <property type="match status" value="1"/>
</dbReference>
<dbReference type="InterPro" id="IPR002716">
    <property type="entry name" value="PIN_dom"/>
</dbReference>
<name>A0A2R6ABY9_9ARCH</name>
<dbReference type="SUPFAM" id="SSF88723">
    <property type="entry name" value="PIN domain-like"/>
    <property type="match status" value="1"/>
</dbReference>
<feature type="domain" description="PIN" evidence="1">
    <location>
        <begin position="4"/>
        <end position="109"/>
    </location>
</feature>
<dbReference type="PANTHER" id="PTHR39664:SF2">
    <property type="entry name" value="NUCLEIC ACID-BINDING PROTEIN, CONTAINING PIN DOMAIN-RELATED"/>
    <property type="match status" value="1"/>
</dbReference>
<gene>
    <name evidence="2" type="ORF">B9Q02_10040</name>
</gene>
<evidence type="ECO:0000313" key="2">
    <source>
        <dbReference type="EMBL" id="PSN83921.1"/>
    </source>
</evidence>
<organism evidence="2 3">
    <name type="scientific">Candidatus Marsarchaeota G1 archaeon BE_D</name>
    <dbReference type="NCBI Taxonomy" id="1978156"/>
    <lineage>
        <taxon>Archaea</taxon>
        <taxon>Candidatus Marsarchaeota</taxon>
        <taxon>Candidatus Marsarchaeota group 1</taxon>
    </lineage>
</organism>
<dbReference type="AlphaFoldDB" id="A0A2R6ABY9"/>
<proteinExistence type="predicted"/>
<evidence type="ECO:0000259" key="1">
    <source>
        <dbReference type="Pfam" id="PF01850"/>
    </source>
</evidence>
<dbReference type="Proteomes" id="UP000240569">
    <property type="component" value="Unassembled WGS sequence"/>
</dbReference>
<reference evidence="2 3" key="1">
    <citation type="submission" date="2017-04" db="EMBL/GenBank/DDBJ databases">
        <title>Novel microbial lineages endemic to geothermal iron-oxide mats fill important gaps in the evolutionary history of Archaea.</title>
        <authorList>
            <person name="Jay Z.J."/>
            <person name="Beam J.P."/>
            <person name="Dlakic M."/>
            <person name="Rusch D.B."/>
            <person name="Kozubal M.A."/>
            <person name="Inskeep W.P."/>
        </authorList>
    </citation>
    <scope>NUCLEOTIDE SEQUENCE [LARGE SCALE GENOMIC DNA]</scope>
    <source>
        <strain evidence="2">BE_D</strain>
    </source>
</reference>